<dbReference type="GO" id="GO:0051301">
    <property type="term" value="P:cell division"/>
    <property type="evidence" value="ECO:0007669"/>
    <property type="project" value="InterPro"/>
</dbReference>
<dbReference type="EMBL" id="DRBC01000087">
    <property type="protein sequence ID" value="HDN84406.1"/>
    <property type="molecule type" value="Genomic_DNA"/>
</dbReference>
<dbReference type="InterPro" id="IPR011923">
    <property type="entry name" value="RodA/MrdB"/>
</dbReference>
<evidence type="ECO:0000256" key="7">
    <source>
        <dbReference type="ARBA" id="ARBA00022989"/>
    </source>
</evidence>
<feature type="transmembrane region" description="Helical" evidence="16">
    <location>
        <begin position="296"/>
        <end position="323"/>
    </location>
</feature>
<reference evidence="18 19" key="1">
    <citation type="submission" date="2018-06" db="EMBL/GenBank/DDBJ databases">
        <title>Extensive metabolic versatility and redundancy in microbially diverse, dynamic hydrothermal sediments.</title>
        <authorList>
            <person name="Dombrowski N."/>
            <person name="Teske A."/>
            <person name="Baker B.J."/>
        </authorList>
    </citation>
    <scope>NUCLEOTIDE SEQUENCE [LARGE SCALE GENOMIC DNA]</scope>
    <source>
        <strain evidence="18">B19_G9</strain>
    </source>
</reference>
<evidence type="ECO:0000256" key="1">
    <source>
        <dbReference type="ARBA" id="ARBA00004141"/>
    </source>
</evidence>
<feature type="transmembrane region" description="Helical" evidence="16">
    <location>
        <begin position="12"/>
        <end position="31"/>
    </location>
</feature>
<dbReference type="EC" id="2.4.99.28" evidence="14"/>
<evidence type="ECO:0000256" key="10">
    <source>
        <dbReference type="ARBA" id="ARBA00033270"/>
    </source>
</evidence>
<dbReference type="InterPro" id="IPR018365">
    <property type="entry name" value="Cell_cycle_FtsW-rel_CS"/>
</dbReference>
<keyword evidence="5" id="KW-0133">Cell shape</keyword>
<dbReference type="AlphaFoldDB" id="A0A662DHM4"/>
<evidence type="ECO:0000256" key="14">
    <source>
        <dbReference type="ARBA" id="ARBA00044770"/>
    </source>
</evidence>
<keyword evidence="8 16" id="KW-0472">Membrane</keyword>
<keyword evidence="4 16" id="KW-0812">Transmembrane</keyword>
<dbReference type="GO" id="GO:0008955">
    <property type="term" value="F:peptidoglycan glycosyltransferase activity"/>
    <property type="evidence" value="ECO:0007669"/>
    <property type="project" value="UniProtKB-EC"/>
</dbReference>
<evidence type="ECO:0000256" key="16">
    <source>
        <dbReference type="SAM" id="Phobius"/>
    </source>
</evidence>
<comment type="subcellular location">
    <subcellularLocation>
        <location evidence="1">Membrane</location>
        <topology evidence="1">Multi-pass membrane protein</topology>
    </subcellularLocation>
</comment>
<evidence type="ECO:0000256" key="8">
    <source>
        <dbReference type="ARBA" id="ARBA00023136"/>
    </source>
</evidence>
<evidence type="ECO:0000256" key="13">
    <source>
        <dbReference type="ARBA" id="ARBA00041418"/>
    </source>
</evidence>
<comment type="similarity">
    <text evidence="11">Belongs to the SEDS family. FtsW subfamily.</text>
</comment>
<gene>
    <name evidence="17" type="primary">rodA</name>
    <name evidence="18" type="ORF">DRI96_02430</name>
    <name evidence="17" type="ORF">ENG47_01440</name>
</gene>
<dbReference type="PANTHER" id="PTHR30474">
    <property type="entry name" value="CELL CYCLE PROTEIN"/>
    <property type="match status" value="1"/>
</dbReference>
<feature type="transmembrane region" description="Helical" evidence="16">
    <location>
        <begin position="263"/>
        <end position="284"/>
    </location>
</feature>
<proteinExistence type="inferred from homology"/>
<evidence type="ECO:0000313" key="19">
    <source>
        <dbReference type="Proteomes" id="UP000267654"/>
    </source>
</evidence>
<feature type="transmembrane region" description="Helical" evidence="16">
    <location>
        <begin position="127"/>
        <end position="146"/>
    </location>
</feature>
<keyword evidence="2" id="KW-0328">Glycosyltransferase</keyword>
<dbReference type="GO" id="GO:0032153">
    <property type="term" value="C:cell division site"/>
    <property type="evidence" value="ECO:0007669"/>
    <property type="project" value="TreeGrafter"/>
</dbReference>
<evidence type="ECO:0000256" key="6">
    <source>
        <dbReference type="ARBA" id="ARBA00022984"/>
    </source>
</evidence>
<keyword evidence="6" id="KW-0573">Peptidoglycan synthesis</keyword>
<evidence type="ECO:0000256" key="3">
    <source>
        <dbReference type="ARBA" id="ARBA00022679"/>
    </source>
</evidence>
<comment type="catalytic activity">
    <reaction evidence="15">
        <text>[GlcNAc-(1-&gt;4)-Mur2Ac(oyl-L-Ala-gamma-D-Glu-L-Lys-D-Ala-D-Ala)](n)-di-trans,octa-cis-undecaprenyl diphosphate + beta-D-GlcNAc-(1-&gt;4)-Mur2Ac(oyl-L-Ala-gamma-D-Glu-L-Lys-D-Ala-D-Ala)-di-trans,octa-cis-undecaprenyl diphosphate = [GlcNAc-(1-&gt;4)-Mur2Ac(oyl-L-Ala-gamma-D-Glu-L-Lys-D-Ala-D-Ala)](n+1)-di-trans,octa-cis-undecaprenyl diphosphate + di-trans,octa-cis-undecaprenyl diphosphate + H(+)</text>
        <dbReference type="Rhea" id="RHEA:23708"/>
        <dbReference type="Rhea" id="RHEA-COMP:9602"/>
        <dbReference type="Rhea" id="RHEA-COMP:9603"/>
        <dbReference type="ChEBI" id="CHEBI:15378"/>
        <dbReference type="ChEBI" id="CHEBI:58405"/>
        <dbReference type="ChEBI" id="CHEBI:60033"/>
        <dbReference type="ChEBI" id="CHEBI:78435"/>
        <dbReference type="EC" id="2.4.99.28"/>
    </reaction>
</comment>
<evidence type="ECO:0000256" key="2">
    <source>
        <dbReference type="ARBA" id="ARBA00022676"/>
    </source>
</evidence>
<evidence type="ECO:0000313" key="18">
    <source>
        <dbReference type="EMBL" id="RLE13803.1"/>
    </source>
</evidence>
<organism evidence="18 19">
    <name type="scientific">Aerophobetes bacterium</name>
    <dbReference type="NCBI Taxonomy" id="2030807"/>
    <lineage>
        <taxon>Bacteria</taxon>
        <taxon>Candidatus Aerophobota</taxon>
    </lineage>
</organism>
<name>A0A662DHM4_UNCAE</name>
<sequence>MWLFKKKLDWWLIIPVFFLLAWSIIHLYTICVGTSYYYFQRQLTWIGIGTFLLFLFYILPDTIWFKLSYIGYIAIAILLIAVLMKEEAIYGAKRWLEIGFIRFQPSEFAKLILILSLARILSNRKEIGWKIIIISFLLTLFLSLLIAVQPDLGTALIFLSLWFVLIFVSGISLRKFLIIIGIILTLFPISYTFLLPYQKMRILTFLEPQRDPLGAGWSTLQSKIALGSGGLLGKGIGGAAHTKLRYLPQPFTDFIFSSIGEEWGFLGVLTIITAFIVMVIRGIILGLREGNSFSGLFITGFTVLIAIQAFINMGMASGIIPVTGVPLPFVSYGGSSIFLFLCGVGIILSFSKKGS</sequence>
<dbReference type="NCBIfam" id="TIGR02210">
    <property type="entry name" value="rodA_shape"/>
    <property type="match status" value="1"/>
</dbReference>
<dbReference type="GO" id="GO:0015648">
    <property type="term" value="F:lipid-linked peptidoglycan transporter activity"/>
    <property type="evidence" value="ECO:0007669"/>
    <property type="project" value="TreeGrafter"/>
</dbReference>
<comment type="caution">
    <text evidence="18">The sequence shown here is derived from an EMBL/GenBank/DDBJ whole genome shotgun (WGS) entry which is preliminary data.</text>
</comment>
<reference evidence="17" key="2">
    <citation type="journal article" date="2020" name="mSystems">
        <title>Genome- and Community-Level Interaction Insights into Carbon Utilization and Element Cycling Functions of Hydrothermarchaeota in Hydrothermal Sediment.</title>
        <authorList>
            <person name="Zhou Z."/>
            <person name="Liu Y."/>
            <person name="Xu W."/>
            <person name="Pan J."/>
            <person name="Luo Z.H."/>
            <person name="Li M."/>
        </authorList>
    </citation>
    <scope>NUCLEOTIDE SEQUENCE [LARGE SCALE GENOMIC DNA]</scope>
    <source>
        <strain evidence="17">HyVt-219</strain>
    </source>
</reference>
<evidence type="ECO:0000256" key="9">
    <source>
        <dbReference type="ARBA" id="ARBA00032370"/>
    </source>
</evidence>
<dbReference type="Proteomes" id="UP000885660">
    <property type="component" value="Unassembled WGS sequence"/>
</dbReference>
<feature type="transmembrane region" description="Helical" evidence="16">
    <location>
        <begin position="43"/>
        <end position="60"/>
    </location>
</feature>
<dbReference type="GO" id="GO:0009252">
    <property type="term" value="P:peptidoglycan biosynthetic process"/>
    <property type="evidence" value="ECO:0007669"/>
    <property type="project" value="UniProtKB-KW"/>
</dbReference>
<dbReference type="Proteomes" id="UP000267654">
    <property type="component" value="Unassembled WGS sequence"/>
</dbReference>
<accession>A0A662DHM4</accession>
<evidence type="ECO:0000256" key="4">
    <source>
        <dbReference type="ARBA" id="ARBA00022692"/>
    </source>
</evidence>
<dbReference type="EMBL" id="QMQB01000069">
    <property type="protein sequence ID" value="RLE13803.1"/>
    <property type="molecule type" value="Genomic_DNA"/>
</dbReference>
<dbReference type="Pfam" id="PF01098">
    <property type="entry name" value="FTSW_RODA_SPOVE"/>
    <property type="match status" value="1"/>
</dbReference>
<feature type="transmembrane region" description="Helical" evidence="16">
    <location>
        <begin position="152"/>
        <end position="169"/>
    </location>
</feature>
<evidence type="ECO:0000256" key="5">
    <source>
        <dbReference type="ARBA" id="ARBA00022960"/>
    </source>
</evidence>
<dbReference type="InterPro" id="IPR001182">
    <property type="entry name" value="FtsW/RodA"/>
</dbReference>
<keyword evidence="7 16" id="KW-1133">Transmembrane helix</keyword>
<dbReference type="GO" id="GO:0005886">
    <property type="term" value="C:plasma membrane"/>
    <property type="evidence" value="ECO:0007669"/>
    <property type="project" value="TreeGrafter"/>
</dbReference>
<keyword evidence="3" id="KW-0808">Transferase</keyword>
<feature type="transmembrane region" description="Helical" evidence="16">
    <location>
        <begin position="176"/>
        <end position="197"/>
    </location>
</feature>
<dbReference type="PANTHER" id="PTHR30474:SF2">
    <property type="entry name" value="PEPTIDOGLYCAN GLYCOSYLTRANSFERASE FTSW-RELATED"/>
    <property type="match status" value="1"/>
</dbReference>
<feature type="transmembrane region" description="Helical" evidence="16">
    <location>
        <begin position="66"/>
        <end position="84"/>
    </location>
</feature>
<evidence type="ECO:0000256" key="11">
    <source>
        <dbReference type="ARBA" id="ARBA00038053"/>
    </source>
</evidence>
<feature type="transmembrane region" description="Helical" evidence="16">
    <location>
        <begin position="329"/>
        <end position="350"/>
    </location>
</feature>
<evidence type="ECO:0000313" key="17">
    <source>
        <dbReference type="EMBL" id="HDN84406.1"/>
    </source>
</evidence>
<dbReference type="GO" id="GO:0008360">
    <property type="term" value="P:regulation of cell shape"/>
    <property type="evidence" value="ECO:0007669"/>
    <property type="project" value="UniProtKB-KW"/>
</dbReference>
<evidence type="ECO:0000256" key="15">
    <source>
        <dbReference type="ARBA" id="ARBA00049902"/>
    </source>
</evidence>
<dbReference type="PROSITE" id="PS00428">
    <property type="entry name" value="FTSW_RODA_SPOVE"/>
    <property type="match status" value="1"/>
</dbReference>
<protein>
    <recommendedName>
        <fullName evidence="12">Probable peptidoglycan glycosyltransferase FtsW</fullName>
        <ecNumber evidence="14">2.4.99.28</ecNumber>
    </recommendedName>
    <alternativeName>
        <fullName evidence="13">Cell division protein FtsW</fullName>
    </alternativeName>
    <alternativeName>
        <fullName evidence="10">Cell wall polymerase</fullName>
    </alternativeName>
    <alternativeName>
        <fullName evidence="9">Peptidoglycan polymerase</fullName>
    </alternativeName>
</protein>
<evidence type="ECO:0000256" key="12">
    <source>
        <dbReference type="ARBA" id="ARBA00041185"/>
    </source>
</evidence>